<reference evidence="6 7" key="1">
    <citation type="submission" date="2019-09" db="EMBL/GenBank/DDBJ databases">
        <authorList>
            <person name="Wang X."/>
        </authorList>
    </citation>
    <scope>NUCLEOTIDE SEQUENCE [LARGE SCALE GENOMIC DNA]</scope>
    <source>
        <strain evidence="6 7">CICC 11023</strain>
    </source>
</reference>
<evidence type="ECO:0000313" key="6">
    <source>
        <dbReference type="EMBL" id="KAA8886985.1"/>
    </source>
</evidence>
<evidence type="ECO:0000313" key="7">
    <source>
        <dbReference type="Proteomes" id="UP000323876"/>
    </source>
</evidence>
<dbReference type="InterPro" id="IPR008927">
    <property type="entry name" value="6-PGluconate_DH-like_C_sf"/>
</dbReference>
<dbReference type="Gene3D" id="1.10.1040.10">
    <property type="entry name" value="N-(1-d-carboxylethyl)-l-norvaline Dehydrogenase, domain 2"/>
    <property type="match status" value="1"/>
</dbReference>
<dbReference type="SUPFAM" id="SSF48179">
    <property type="entry name" value="6-phosphogluconate dehydrogenase C-terminal domain-like"/>
    <property type="match status" value="1"/>
</dbReference>
<evidence type="ECO:0000259" key="5">
    <source>
        <dbReference type="Pfam" id="PF02737"/>
    </source>
</evidence>
<dbReference type="Gene3D" id="3.40.50.720">
    <property type="entry name" value="NAD(P)-binding Rossmann-like Domain"/>
    <property type="match status" value="1"/>
</dbReference>
<gene>
    <name evidence="6" type="ORF">F3087_21305</name>
</gene>
<keyword evidence="7" id="KW-1185">Reference proteome</keyword>
<keyword evidence="3" id="KW-0560">Oxidoreductase</keyword>
<comment type="pathway">
    <text evidence="1">Lipid metabolism; butanoate metabolism.</text>
</comment>
<comment type="caution">
    <text evidence="6">The sequence shown here is derived from an EMBL/GenBank/DDBJ whole genome shotgun (WGS) entry which is preliminary data.</text>
</comment>
<evidence type="ECO:0000259" key="4">
    <source>
        <dbReference type="Pfam" id="PF00725"/>
    </source>
</evidence>
<dbReference type="InterPro" id="IPR006108">
    <property type="entry name" value="3HC_DH_C"/>
</dbReference>
<dbReference type="InterPro" id="IPR006176">
    <property type="entry name" value="3-OHacyl-CoA_DH_NAD-bd"/>
</dbReference>
<feature type="domain" description="3-hydroxyacyl-CoA dehydrogenase NAD binding" evidence="5">
    <location>
        <begin position="45"/>
        <end position="160"/>
    </location>
</feature>
<evidence type="ECO:0000256" key="2">
    <source>
        <dbReference type="ARBA" id="ARBA00009463"/>
    </source>
</evidence>
<evidence type="ECO:0000256" key="1">
    <source>
        <dbReference type="ARBA" id="ARBA00005086"/>
    </source>
</evidence>
<dbReference type="EMBL" id="VXLC01000010">
    <property type="protein sequence ID" value="KAA8886985.1"/>
    <property type="molecule type" value="Genomic_DNA"/>
</dbReference>
<organism evidence="6 7">
    <name type="scientific">Nocardia colli</name>
    <dbReference type="NCBI Taxonomy" id="2545717"/>
    <lineage>
        <taxon>Bacteria</taxon>
        <taxon>Bacillati</taxon>
        <taxon>Actinomycetota</taxon>
        <taxon>Actinomycetes</taxon>
        <taxon>Mycobacteriales</taxon>
        <taxon>Nocardiaceae</taxon>
        <taxon>Nocardia</taxon>
    </lineage>
</organism>
<dbReference type="Proteomes" id="UP000323876">
    <property type="component" value="Unassembled WGS sequence"/>
</dbReference>
<feature type="domain" description="3-hydroxyacyl-CoA dehydrogenase C-terminal" evidence="4">
    <location>
        <begin position="164"/>
        <end position="232"/>
    </location>
</feature>
<sequence length="293" mass="31386">MAVVGAGVIGLSWARLAHRHGWRVVITDPRPDLRELVESEFGGDDRVSWTADLAKAVEAADLVQENGPERLPVKQELFAEILRAAPADAVLATSSSSITASLIAAGLDNAGRILVGHPFNPPELMPLVEVLPGAKTDESTVTRAVELYTELDRVPVVIRREIPGFVANRLQKVLSTEATYLVQSGVVSVEDLDIILQNSLGLRWATIGLFEGNVLGGGPGGARHLFEGVGAEVGKIEPGKPSADPALREELIEHIEGAYGSGQQNYERLVAKRDRRTHAVLEALAKVDNQPAV</sequence>
<dbReference type="GO" id="GO:0050104">
    <property type="term" value="F:L-gulonate 3-dehydrogenase activity"/>
    <property type="evidence" value="ECO:0007669"/>
    <property type="project" value="TreeGrafter"/>
</dbReference>
<dbReference type="AlphaFoldDB" id="A0A5N0EFV4"/>
<protein>
    <submittedName>
        <fullName evidence="6">Hydroxylacyl-CoA dehydrogenase</fullName>
    </submittedName>
</protein>
<dbReference type="InterPro" id="IPR013328">
    <property type="entry name" value="6PGD_dom2"/>
</dbReference>
<dbReference type="Pfam" id="PF02737">
    <property type="entry name" value="3HCDH_N"/>
    <property type="match status" value="1"/>
</dbReference>
<dbReference type="PANTHER" id="PTHR48075">
    <property type="entry name" value="3-HYDROXYACYL-COA DEHYDROGENASE FAMILY PROTEIN"/>
    <property type="match status" value="1"/>
</dbReference>
<dbReference type="SUPFAM" id="SSF51735">
    <property type="entry name" value="NAD(P)-binding Rossmann-fold domains"/>
    <property type="match status" value="1"/>
</dbReference>
<dbReference type="OrthoDB" id="9771883at2"/>
<dbReference type="PANTHER" id="PTHR48075:SF1">
    <property type="entry name" value="LAMBDA-CRYSTALLIN HOMOLOG"/>
    <property type="match status" value="1"/>
</dbReference>
<dbReference type="Pfam" id="PF00725">
    <property type="entry name" value="3HCDH"/>
    <property type="match status" value="1"/>
</dbReference>
<accession>A0A5N0EFV4</accession>
<dbReference type="InterPro" id="IPR036291">
    <property type="entry name" value="NAD(P)-bd_dom_sf"/>
</dbReference>
<evidence type="ECO:0000256" key="3">
    <source>
        <dbReference type="ARBA" id="ARBA00023002"/>
    </source>
</evidence>
<dbReference type="GO" id="GO:0006631">
    <property type="term" value="P:fatty acid metabolic process"/>
    <property type="evidence" value="ECO:0007669"/>
    <property type="project" value="InterPro"/>
</dbReference>
<comment type="similarity">
    <text evidence="2">Belongs to the 3-hydroxyacyl-CoA dehydrogenase family.</text>
</comment>
<proteinExistence type="inferred from homology"/>
<dbReference type="GO" id="GO:0070403">
    <property type="term" value="F:NAD+ binding"/>
    <property type="evidence" value="ECO:0007669"/>
    <property type="project" value="InterPro"/>
</dbReference>
<name>A0A5N0EFV4_9NOCA</name>